<evidence type="ECO:0000256" key="3">
    <source>
        <dbReference type="ARBA" id="ARBA00023082"/>
    </source>
</evidence>
<comment type="caution">
    <text evidence="7">The sequence shown here is derived from an EMBL/GenBank/DDBJ whole genome shotgun (WGS) entry which is preliminary data.</text>
</comment>
<evidence type="ECO:0000259" key="6">
    <source>
        <dbReference type="Pfam" id="PF08281"/>
    </source>
</evidence>
<evidence type="ECO:0000256" key="1">
    <source>
        <dbReference type="ARBA" id="ARBA00010641"/>
    </source>
</evidence>
<evidence type="ECO:0000313" key="7">
    <source>
        <dbReference type="EMBL" id="RVT93453.1"/>
    </source>
</evidence>
<dbReference type="InterPro" id="IPR013249">
    <property type="entry name" value="RNA_pol_sigma70_r4_t2"/>
</dbReference>
<dbReference type="InterPro" id="IPR013325">
    <property type="entry name" value="RNA_pol_sigma_r2"/>
</dbReference>
<dbReference type="PANTHER" id="PTHR43133:SF63">
    <property type="entry name" value="RNA POLYMERASE SIGMA FACTOR FECI-RELATED"/>
    <property type="match status" value="1"/>
</dbReference>
<dbReference type="Pfam" id="PF04542">
    <property type="entry name" value="Sigma70_r2"/>
    <property type="match status" value="1"/>
</dbReference>
<protein>
    <submittedName>
        <fullName evidence="7">Sigma-70 family RNA polymerase sigma factor</fullName>
    </submittedName>
</protein>
<keyword evidence="3" id="KW-0731">Sigma factor</keyword>
<dbReference type="GO" id="GO:0006352">
    <property type="term" value="P:DNA-templated transcription initiation"/>
    <property type="evidence" value="ECO:0007669"/>
    <property type="project" value="InterPro"/>
</dbReference>
<dbReference type="GO" id="GO:0016987">
    <property type="term" value="F:sigma factor activity"/>
    <property type="evidence" value="ECO:0007669"/>
    <property type="project" value="UniProtKB-KW"/>
</dbReference>
<feature type="domain" description="RNA polymerase sigma-70 region 2" evidence="5">
    <location>
        <begin position="14"/>
        <end position="76"/>
    </location>
</feature>
<dbReference type="NCBIfam" id="TIGR02937">
    <property type="entry name" value="sigma70-ECF"/>
    <property type="match status" value="1"/>
</dbReference>
<keyword evidence="2" id="KW-0805">Transcription regulation</keyword>
<dbReference type="Gene3D" id="1.10.1740.10">
    <property type="match status" value="1"/>
</dbReference>
<dbReference type="Proteomes" id="UP000282971">
    <property type="component" value="Unassembled WGS sequence"/>
</dbReference>
<keyword evidence="4" id="KW-0804">Transcription</keyword>
<dbReference type="InterPro" id="IPR014284">
    <property type="entry name" value="RNA_pol_sigma-70_dom"/>
</dbReference>
<dbReference type="InterPro" id="IPR039425">
    <property type="entry name" value="RNA_pol_sigma-70-like"/>
</dbReference>
<dbReference type="AlphaFoldDB" id="A0A437M781"/>
<evidence type="ECO:0000313" key="8">
    <source>
        <dbReference type="Proteomes" id="UP000282971"/>
    </source>
</evidence>
<name>A0A437M781_9SPHN</name>
<dbReference type="Pfam" id="PF08281">
    <property type="entry name" value="Sigma70_r4_2"/>
    <property type="match status" value="1"/>
</dbReference>
<reference evidence="7 8" key="1">
    <citation type="submission" date="2019-01" db="EMBL/GenBank/DDBJ databases">
        <authorList>
            <person name="Chen W.-M."/>
        </authorList>
    </citation>
    <scope>NUCLEOTIDE SEQUENCE [LARGE SCALE GENOMIC DNA]</scope>
    <source>
        <strain evidence="7 8">CCP-7</strain>
    </source>
</reference>
<dbReference type="RefSeq" id="WP_127742077.1">
    <property type="nucleotide sequence ID" value="NZ_SACN01000001.1"/>
</dbReference>
<keyword evidence="8" id="KW-1185">Reference proteome</keyword>
<sequence>MHAKLDQDDVDFNRRWRPALMSFFLRRVRDHTEAEDLTQEVFTRLLGSQGEATSSLDAYVFQVAGNLLTDRARRARVRADYRDSLASAEELDVESLDPHRIVASRAELEAFGHILNELPERTRTIFILYRLENLGQSEIADAFGITSSAVKKHVAKAMGLLMKRMRAPL</sequence>
<dbReference type="EMBL" id="SACN01000001">
    <property type="protein sequence ID" value="RVT93453.1"/>
    <property type="molecule type" value="Genomic_DNA"/>
</dbReference>
<gene>
    <name evidence="7" type="ORF">EOD43_06140</name>
</gene>
<dbReference type="InterPro" id="IPR013324">
    <property type="entry name" value="RNA_pol_sigma_r3/r4-like"/>
</dbReference>
<dbReference type="GO" id="GO:0003677">
    <property type="term" value="F:DNA binding"/>
    <property type="evidence" value="ECO:0007669"/>
    <property type="project" value="InterPro"/>
</dbReference>
<accession>A0A437M781</accession>
<proteinExistence type="inferred from homology"/>
<evidence type="ECO:0000256" key="4">
    <source>
        <dbReference type="ARBA" id="ARBA00023163"/>
    </source>
</evidence>
<feature type="domain" description="RNA polymerase sigma factor 70 region 4 type 2" evidence="6">
    <location>
        <begin position="109"/>
        <end position="158"/>
    </location>
</feature>
<dbReference type="Gene3D" id="1.10.10.10">
    <property type="entry name" value="Winged helix-like DNA-binding domain superfamily/Winged helix DNA-binding domain"/>
    <property type="match status" value="1"/>
</dbReference>
<dbReference type="SUPFAM" id="SSF88659">
    <property type="entry name" value="Sigma3 and sigma4 domains of RNA polymerase sigma factors"/>
    <property type="match status" value="1"/>
</dbReference>
<dbReference type="OrthoDB" id="7628065at2"/>
<dbReference type="PANTHER" id="PTHR43133">
    <property type="entry name" value="RNA POLYMERASE ECF-TYPE SIGMA FACTO"/>
    <property type="match status" value="1"/>
</dbReference>
<evidence type="ECO:0000259" key="5">
    <source>
        <dbReference type="Pfam" id="PF04542"/>
    </source>
</evidence>
<comment type="similarity">
    <text evidence="1">Belongs to the sigma-70 factor family. ECF subfamily.</text>
</comment>
<evidence type="ECO:0000256" key="2">
    <source>
        <dbReference type="ARBA" id="ARBA00023015"/>
    </source>
</evidence>
<dbReference type="SUPFAM" id="SSF88946">
    <property type="entry name" value="Sigma2 domain of RNA polymerase sigma factors"/>
    <property type="match status" value="1"/>
</dbReference>
<dbReference type="CDD" id="cd06171">
    <property type="entry name" value="Sigma70_r4"/>
    <property type="match status" value="1"/>
</dbReference>
<dbReference type="InterPro" id="IPR036388">
    <property type="entry name" value="WH-like_DNA-bd_sf"/>
</dbReference>
<organism evidence="7 8">
    <name type="scientific">Sphingomonas crocodyli</name>
    <dbReference type="NCBI Taxonomy" id="1979270"/>
    <lineage>
        <taxon>Bacteria</taxon>
        <taxon>Pseudomonadati</taxon>
        <taxon>Pseudomonadota</taxon>
        <taxon>Alphaproteobacteria</taxon>
        <taxon>Sphingomonadales</taxon>
        <taxon>Sphingomonadaceae</taxon>
        <taxon>Sphingomonas</taxon>
    </lineage>
</organism>
<dbReference type="InterPro" id="IPR007627">
    <property type="entry name" value="RNA_pol_sigma70_r2"/>
</dbReference>